<keyword evidence="11" id="KW-0325">Glycoprotein</keyword>
<reference evidence="17" key="2">
    <citation type="submission" date="2025-09" db="UniProtKB">
        <authorList>
            <consortium name="Ensembl"/>
        </authorList>
    </citation>
    <scope>IDENTIFICATION</scope>
</reference>
<evidence type="ECO:0000256" key="5">
    <source>
        <dbReference type="ARBA" id="ARBA00022737"/>
    </source>
</evidence>
<evidence type="ECO:0000256" key="11">
    <source>
        <dbReference type="ARBA" id="ARBA00023180"/>
    </source>
</evidence>
<dbReference type="InterPro" id="IPR013519">
    <property type="entry name" value="Int_alpha_beta-p"/>
</dbReference>
<dbReference type="InterPro" id="IPR000413">
    <property type="entry name" value="Integrin_alpha"/>
</dbReference>
<dbReference type="AlphaFoldDB" id="A0A3Q3WMG2"/>
<evidence type="ECO:0000256" key="2">
    <source>
        <dbReference type="ARBA" id="ARBA00008054"/>
    </source>
</evidence>
<sequence>MAALAGPLCLSSSSAHRWTTFFCTLLSLLSQAWGFNLDITHTLHKLGDHGTFFGFSIALHQQLNPEPQSWILVGAPQAAGHGLLRGSRPGALFKCPITPEEYDCERVDIDGEESKDNQWLGVTVKSQGIGGKVVTCAHLYELRQRVSQPSETRDPIGRCYVLSEDLTERDDLDGGEWKFCEGRPQGHEQFGFCQQGLSVSFTPDNNFILFGAPGTYNWKGLLFMASPTEDALLYKTLEPSSRPTSFEDVAHNSYLGFSVDSAMGIMNLGELTFVAGAPRANHTGAVVLLRKDNVYRLVPKHILWGEELASSFGYSVATTDLNRDGWTDLIVGAPNFFDRKTEIGGAVYVYLNPSGHWDQARPIRLNGTYDSMFGMTVSNVGDLDQDGFGDIAVGAPFDGDGKVFIFRGSISGIDTKPAQVLDGRDFDVRRFGYSISGGLDIDNNDYPDVAVGSLNNSVVLFRSRPVIHVIRDISIDPHYIDLEQNNCKGREGVCALLVCVQTFLLSLHASPPIYSCQALVVLFEADTERRMLGLPHRVNFLGRSPLQPEYNQTEELELRWQDHPECTTAVFQLHENIRDKLQPISLAITHTIKPVPPRRHSVGKRLEKVAPVLNVSPSNTLHLEVNFLREGCGPDKICQSNLKLSYQFGTRPLTSDLFTPLPKDEDDVQVFFLSDMRLVVLEITVTNMPSNPLYPEDGDDAHVAQLLISLPDTLSYAGSRIPPQIEQEPVSNTNGSQVECDLGNPMKRNTKQPDLEPVTAFAKVVIELPLSVSGYARPHQLFFSGTVKGESAMTSLDDIGSPVDVEFVVSNPGQALQTLGSAFLNIMWPYELANEKWLLYPASLRFGTHTHPDTQEKCIVYMCCVHQGGRTRRSHPEDEGHVMTKGSVGRITPAVAASERRKSLKLDCLLGSARCVLLQCPLHSLSGQAVLKIHARLWNSSFIEEFPAVSALELLIRANITVKSSIKHLVLRDAAVPVMIYPEPGLSDQYWILWWIILIAVLAGILLLMLLVCILWKCGFFRRADYKEKVPQYHAVKIPREDRPQFQTEKPGGFICLITGRVVLRCPEGHIITCSDAQSSLMP</sequence>
<dbReference type="Gene3D" id="1.20.5.930">
    <property type="entry name" value="Bicelle-embedded integrin alpha(iib) transmembrane segment"/>
    <property type="match status" value="1"/>
</dbReference>
<feature type="repeat" description="FG-GAP" evidence="12">
    <location>
        <begin position="38"/>
        <end position="104"/>
    </location>
</feature>
<evidence type="ECO:0000256" key="6">
    <source>
        <dbReference type="ARBA" id="ARBA00022889"/>
    </source>
</evidence>
<evidence type="ECO:0000313" key="17">
    <source>
        <dbReference type="Ensembl" id="ENSMMOP00000013587.1"/>
    </source>
</evidence>
<feature type="signal peptide" evidence="13">
    <location>
        <begin position="1"/>
        <end position="34"/>
    </location>
</feature>
<keyword evidence="8 13" id="KW-0401">Integrin</keyword>
<reference evidence="17" key="1">
    <citation type="submission" date="2025-08" db="UniProtKB">
        <authorList>
            <consortium name="Ensembl"/>
        </authorList>
    </citation>
    <scope>IDENTIFICATION</scope>
</reference>
<evidence type="ECO:0000256" key="1">
    <source>
        <dbReference type="ARBA" id="ARBA00004479"/>
    </source>
</evidence>
<evidence type="ECO:0000256" key="4">
    <source>
        <dbReference type="ARBA" id="ARBA00022729"/>
    </source>
</evidence>
<dbReference type="GO" id="GO:0050900">
    <property type="term" value="P:leukocyte migration"/>
    <property type="evidence" value="ECO:0007669"/>
    <property type="project" value="TreeGrafter"/>
</dbReference>
<dbReference type="Pfam" id="PF20806">
    <property type="entry name" value="Integrin_A_Ig_3"/>
    <property type="match status" value="1"/>
</dbReference>
<dbReference type="PROSITE" id="PS00242">
    <property type="entry name" value="INTEGRIN_ALPHA"/>
    <property type="match status" value="1"/>
</dbReference>
<dbReference type="GO" id="GO:0007160">
    <property type="term" value="P:cell-matrix adhesion"/>
    <property type="evidence" value="ECO:0007669"/>
    <property type="project" value="TreeGrafter"/>
</dbReference>
<keyword evidence="5" id="KW-0677">Repeat</keyword>
<feature type="repeat" description="FG-GAP" evidence="12">
    <location>
        <begin position="181"/>
        <end position="234"/>
    </location>
</feature>
<evidence type="ECO:0000259" key="16">
    <source>
        <dbReference type="Pfam" id="PF20806"/>
    </source>
</evidence>
<dbReference type="STRING" id="94237.ENSMMOP00000013587"/>
<dbReference type="Gene3D" id="2.60.40.1530">
    <property type="entry name" value="ntegrin, alpha v. Chain A, domain 4"/>
    <property type="match status" value="1"/>
</dbReference>
<feature type="chain" id="PRO_5018379964" evidence="13">
    <location>
        <begin position="35"/>
        <end position="1083"/>
    </location>
</feature>
<evidence type="ECO:0000256" key="9">
    <source>
        <dbReference type="ARBA" id="ARBA00023136"/>
    </source>
</evidence>
<organism evidence="17 18">
    <name type="scientific">Mola mola</name>
    <name type="common">Ocean sunfish</name>
    <name type="synonym">Tetraodon mola</name>
    <dbReference type="NCBI Taxonomy" id="94237"/>
    <lineage>
        <taxon>Eukaryota</taxon>
        <taxon>Metazoa</taxon>
        <taxon>Chordata</taxon>
        <taxon>Craniata</taxon>
        <taxon>Vertebrata</taxon>
        <taxon>Euteleostomi</taxon>
        <taxon>Actinopterygii</taxon>
        <taxon>Neopterygii</taxon>
        <taxon>Teleostei</taxon>
        <taxon>Neoteleostei</taxon>
        <taxon>Acanthomorphata</taxon>
        <taxon>Eupercaria</taxon>
        <taxon>Tetraodontiformes</taxon>
        <taxon>Molidae</taxon>
        <taxon>Mola</taxon>
    </lineage>
</organism>
<dbReference type="GO" id="GO:0009897">
    <property type="term" value="C:external side of plasma membrane"/>
    <property type="evidence" value="ECO:0007669"/>
    <property type="project" value="TreeGrafter"/>
</dbReference>
<dbReference type="SUPFAM" id="SSF69179">
    <property type="entry name" value="Integrin domains"/>
    <property type="match status" value="3"/>
</dbReference>
<dbReference type="GO" id="GO:0033627">
    <property type="term" value="P:cell adhesion mediated by integrin"/>
    <property type="evidence" value="ECO:0007669"/>
    <property type="project" value="TreeGrafter"/>
</dbReference>
<dbReference type="Gene3D" id="2.60.40.1460">
    <property type="entry name" value="Integrin domains. Chain A, domain 2"/>
    <property type="match status" value="1"/>
</dbReference>
<dbReference type="Pfam" id="PF20805">
    <property type="entry name" value="Integrin_A_Ig_2"/>
    <property type="match status" value="1"/>
</dbReference>
<feature type="repeat" description="FG-GAP" evidence="12">
    <location>
        <begin position="419"/>
        <end position="478"/>
    </location>
</feature>
<dbReference type="InterPro" id="IPR048286">
    <property type="entry name" value="Integrin_alpha_Ig-like_3"/>
</dbReference>
<feature type="domain" description="Integrin alpha second immunoglobulin-like" evidence="15">
    <location>
        <begin position="632"/>
        <end position="751"/>
    </location>
</feature>
<dbReference type="PROSITE" id="PS51470">
    <property type="entry name" value="FG_GAP"/>
    <property type="match status" value="5"/>
</dbReference>
<dbReference type="GO" id="GO:0008305">
    <property type="term" value="C:integrin complex"/>
    <property type="evidence" value="ECO:0007669"/>
    <property type="project" value="InterPro"/>
</dbReference>
<evidence type="ECO:0000259" key="15">
    <source>
        <dbReference type="Pfam" id="PF20805"/>
    </source>
</evidence>
<accession>A0A3Q3WMG2</accession>
<dbReference type="InterPro" id="IPR032695">
    <property type="entry name" value="Integrin_dom_sf"/>
</dbReference>
<dbReference type="PRINTS" id="PR01185">
    <property type="entry name" value="INTEGRINA"/>
</dbReference>
<keyword evidence="7 13" id="KW-1133">Transmembrane helix</keyword>
<comment type="subcellular location">
    <subcellularLocation>
        <location evidence="1 13">Membrane</location>
        <topology evidence="1 13">Single-pass type I membrane protein</topology>
    </subcellularLocation>
</comment>
<proteinExistence type="inferred from homology"/>
<evidence type="ECO:0000259" key="14">
    <source>
        <dbReference type="Pfam" id="PF08441"/>
    </source>
</evidence>
<keyword evidence="3 13" id="KW-0812">Transmembrane</keyword>
<dbReference type="GO" id="GO:0005178">
    <property type="term" value="F:integrin binding"/>
    <property type="evidence" value="ECO:0007669"/>
    <property type="project" value="TreeGrafter"/>
</dbReference>
<dbReference type="SUPFAM" id="SSF69318">
    <property type="entry name" value="Integrin alpha N-terminal domain"/>
    <property type="match status" value="1"/>
</dbReference>
<dbReference type="PANTHER" id="PTHR23220">
    <property type="entry name" value="INTEGRIN ALPHA"/>
    <property type="match status" value="1"/>
</dbReference>
<dbReference type="Pfam" id="PF01839">
    <property type="entry name" value="FG-GAP"/>
    <property type="match status" value="2"/>
</dbReference>
<feature type="transmembrane region" description="Helical" evidence="13">
    <location>
        <begin position="991"/>
        <end position="1016"/>
    </location>
</feature>
<feature type="repeat" description="FG-GAP" evidence="12">
    <location>
        <begin position="360"/>
        <end position="415"/>
    </location>
</feature>
<dbReference type="Pfam" id="PF08441">
    <property type="entry name" value="Integrin_A_Ig_1"/>
    <property type="match status" value="1"/>
</dbReference>
<dbReference type="SMART" id="SM00191">
    <property type="entry name" value="Int_alpha"/>
    <property type="match status" value="5"/>
</dbReference>
<dbReference type="GO" id="GO:0007229">
    <property type="term" value="P:integrin-mediated signaling pathway"/>
    <property type="evidence" value="ECO:0007669"/>
    <property type="project" value="UniProtKB-KW"/>
</dbReference>
<evidence type="ECO:0000256" key="7">
    <source>
        <dbReference type="ARBA" id="ARBA00022989"/>
    </source>
</evidence>
<evidence type="ECO:0000256" key="3">
    <source>
        <dbReference type="ARBA" id="ARBA00022692"/>
    </source>
</evidence>
<feature type="repeat" description="FG-GAP" evidence="12">
    <location>
        <begin position="298"/>
        <end position="359"/>
    </location>
</feature>
<evidence type="ECO:0000256" key="13">
    <source>
        <dbReference type="RuleBase" id="RU003762"/>
    </source>
</evidence>
<feature type="domain" description="Integrin alpha first immunoglubulin-like" evidence="14">
    <location>
        <begin position="463"/>
        <end position="630"/>
    </location>
</feature>
<dbReference type="OMA" id="HTYELIN"/>
<feature type="domain" description="Integrin alpha third immunoglobulin-like" evidence="16">
    <location>
        <begin position="770"/>
        <end position="969"/>
    </location>
</feature>
<evidence type="ECO:0000256" key="10">
    <source>
        <dbReference type="ARBA" id="ARBA00023170"/>
    </source>
</evidence>
<evidence type="ECO:0000313" key="18">
    <source>
        <dbReference type="Proteomes" id="UP000261620"/>
    </source>
</evidence>
<protein>
    <submittedName>
        <fullName evidence="17">Uncharacterized protein</fullName>
    </submittedName>
</protein>
<name>A0A3Q3WMG2_MOLML</name>
<comment type="similarity">
    <text evidence="2 13">Belongs to the integrin alpha chain family.</text>
</comment>
<dbReference type="Gene3D" id="2.60.40.1510">
    <property type="entry name" value="ntegrin, alpha v. Chain A, domain 3"/>
    <property type="match status" value="1"/>
</dbReference>
<keyword evidence="6 13" id="KW-0130">Cell adhesion</keyword>
<dbReference type="Proteomes" id="UP000261620">
    <property type="component" value="Unplaced"/>
</dbReference>
<dbReference type="Gene3D" id="2.130.10.130">
    <property type="entry name" value="Integrin alpha, N-terminal"/>
    <property type="match status" value="1"/>
</dbReference>
<dbReference type="PANTHER" id="PTHR23220:SF90">
    <property type="entry name" value="INTEGRIN ALPHA-7"/>
    <property type="match status" value="1"/>
</dbReference>
<keyword evidence="18" id="KW-1185">Reference proteome</keyword>
<dbReference type="GO" id="GO:0098609">
    <property type="term" value="P:cell-cell adhesion"/>
    <property type="evidence" value="ECO:0007669"/>
    <property type="project" value="TreeGrafter"/>
</dbReference>
<evidence type="ECO:0000256" key="8">
    <source>
        <dbReference type="ARBA" id="ARBA00023037"/>
    </source>
</evidence>
<dbReference type="Ensembl" id="ENSMMOT00000013809.1">
    <property type="protein sequence ID" value="ENSMMOP00000013587.1"/>
    <property type="gene ID" value="ENSMMOG00000010418.1"/>
</dbReference>
<keyword evidence="10 13" id="KW-0675">Receptor</keyword>
<dbReference type="InterPro" id="IPR013517">
    <property type="entry name" value="FG-GAP"/>
</dbReference>
<evidence type="ECO:0000256" key="12">
    <source>
        <dbReference type="PROSITE-ProRule" id="PRU00803"/>
    </source>
</evidence>
<dbReference type="InterPro" id="IPR048285">
    <property type="entry name" value="Integrin_alpha_Ig-like_2"/>
</dbReference>
<dbReference type="InterPro" id="IPR013649">
    <property type="entry name" value="Integrin_alpha_Ig-like_1"/>
</dbReference>
<dbReference type="InterPro" id="IPR018184">
    <property type="entry name" value="Integrin_alpha_C_CS"/>
</dbReference>
<keyword evidence="4 13" id="KW-0732">Signal</keyword>
<keyword evidence="9 13" id="KW-0472">Membrane</keyword>
<dbReference type="InterPro" id="IPR028994">
    <property type="entry name" value="Integrin_alpha_N"/>
</dbReference>